<feature type="non-terminal residue" evidence="10">
    <location>
        <position position="1"/>
    </location>
</feature>
<accession>A0AAD6D5U0</accession>
<comment type="cofactor">
    <cofactor evidence="1 8">
        <name>heme</name>
        <dbReference type="ChEBI" id="CHEBI:30413"/>
    </cofactor>
</comment>
<dbReference type="GO" id="GO:0004497">
    <property type="term" value="F:monooxygenase activity"/>
    <property type="evidence" value="ECO:0007669"/>
    <property type="project" value="UniProtKB-KW"/>
</dbReference>
<dbReference type="GO" id="GO:0043386">
    <property type="term" value="P:mycotoxin biosynthetic process"/>
    <property type="evidence" value="ECO:0007669"/>
    <property type="project" value="UniProtKB-ARBA"/>
</dbReference>
<evidence type="ECO:0000256" key="5">
    <source>
        <dbReference type="ARBA" id="ARBA00023002"/>
    </source>
</evidence>
<sequence>YLSPLSKFPGPRLAALTTWYIAYHDIYHKGQFFKKLEKLHEKYGPIVRISPEDLHINDPDFIDVLFTGVEHRRNKTKWIGRSLILPDSTVATIPHELHRKRRATLNPYFSHTSIRNLENVMQKGLRRMMGRIKESGQTHSVLSLNLLFKAVTSDTISEYCFGVSTNYLDHDDFNATWFHAIDSVLGMAWVLAYIPFLGPLMKMMPPSIMASLKPGLKSLWDMHQQWDKKIDEIRACPPGESKNDSVFHGIIHSDLPASEKTTKRMQQEAQMLIMGGQDPIAYTLSAITYHLLSNPDKLAKLRAELKAAYPDPDSTPALSIVEHLPYLQAIVLEGLRINPGALVRMTRSSPDEDLVYHDKSNNKMWEIPRNTPITMSALLLQRHPSVFPEADKFEPERWQNNPGLKHYMIVFSRGTRMCLGFNLSYAELYVTLASLFLRYDLYDGTGKQQVPTLALYDTIRERDIDANMDFIAPAVARGSKGLQVVVRG</sequence>
<keyword evidence="7 9" id="KW-0503">Monooxygenase</keyword>
<reference evidence="10 11" key="1">
    <citation type="journal article" date="2023" name="IMA Fungus">
        <title>Comparative genomic study of the Penicillium genus elucidates a diverse pangenome and 15 lateral gene transfer events.</title>
        <authorList>
            <person name="Petersen C."/>
            <person name="Sorensen T."/>
            <person name="Nielsen M.R."/>
            <person name="Sondergaard T.E."/>
            <person name="Sorensen J.L."/>
            <person name="Fitzpatrick D.A."/>
            <person name="Frisvad J.C."/>
            <person name="Nielsen K.L."/>
        </authorList>
    </citation>
    <scope>NUCLEOTIDE SEQUENCE [LARGE SCALE GENOMIC DNA]</scope>
    <source>
        <strain evidence="10 11">IBT 35679</strain>
    </source>
</reference>
<evidence type="ECO:0000313" key="11">
    <source>
        <dbReference type="Proteomes" id="UP001220324"/>
    </source>
</evidence>
<dbReference type="EMBL" id="JAQIZZ010000001">
    <property type="protein sequence ID" value="KAJ5556523.1"/>
    <property type="molecule type" value="Genomic_DNA"/>
</dbReference>
<protein>
    <recommendedName>
        <fullName evidence="12">Trichodiene oxygenase</fullName>
    </recommendedName>
</protein>
<dbReference type="InterPro" id="IPR002401">
    <property type="entry name" value="Cyt_P450_E_grp-I"/>
</dbReference>
<evidence type="ECO:0000256" key="7">
    <source>
        <dbReference type="ARBA" id="ARBA00023033"/>
    </source>
</evidence>
<dbReference type="GO" id="GO:0005506">
    <property type="term" value="F:iron ion binding"/>
    <property type="evidence" value="ECO:0007669"/>
    <property type="project" value="InterPro"/>
</dbReference>
<evidence type="ECO:0000256" key="1">
    <source>
        <dbReference type="ARBA" id="ARBA00001971"/>
    </source>
</evidence>
<dbReference type="SUPFAM" id="SSF48264">
    <property type="entry name" value="Cytochrome P450"/>
    <property type="match status" value="1"/>
</dbReference>
<dbReference type="InterPro" id="IPR017972">
    <property type="entry name" value="Cyt_P450_CS"/>
</dbReference>
<dbReference type="PANTHER" id="PTHR24305:SF157">
    <property type="entry name" value="N-ACETYLTRYPTOPHAN 6-HYDROXYLASE IVOC-RELATED"/>
    <property type="match status" value="1"/>
</dbReference>
<dbReference type="GO" id="GO:0020037">
    <property type="term" value="F:heme binding"/>
    <property type="evidence" value="ECO:0007669"/>
    <property type="project" value="InterPro"/>
</dbReference>
<dbReference type="Gene3D" id="1.10.630.10">
    <property type="entry name" value="Cytochrome P450"/>
    <property type="match status" value="1"/>
</dbReference>
<keyword evidence="11" id="KW-1185">Reference proteome</keyword>
<dbReference type="CDD" id="cd11062">
    <property type="entry name" value="CYP58-like"/>
    <property type="match status" value="1"/>
</dbReference>
<keyword evidence="3 8" id="KW-0349">Heme</keyword>
<name>A0AAD6D5U0_9EURO</name>
<dbReference type="AlphaFoldDB" id="A0AAD6D5U0"/>
<dbReference type="Pfam" id="PF00067">
    <property type="entry name" value="p450"/>
    <property type="match status" value="1"/>
</dbReference>
<keyword evidence="6 8" id="KW-0408">Iron</keyword>
<organism evidence="10 11">
    <name type="scientific">Penicillium frequentans</name>
    <dbReference type="NCBI Taxonomy" id="3151616"/>
    <lineage>
        <taxon>Eukaryota</taxon>
        <taxon>Fungi</taxon>
        <taxon>Dikarya</taxon>
        <taxon>Ascomycota</taxon>
        <taxon>Pezizomycotina</taxon>
        <taxon>Eurotiomycetes</taxon>
        <taxon>Eurotiomycetidae</taxon>
        <taxon>Eurotiales</taxon>
        <taxon>Aspergillaceae</taxon>
        <taxon>Penicillium</taxon>
    </lineage>
</organism>
<dbReference type="Proteomes" id="UP001220324">
    <property type="component" value="Unassembled WGS sequence"/>
</dbReference>
<dbReference type="InterPro" id="IPR050121">
    <property type="entry name" value="Cytochrome_P450_monoxygenase"/>
</dbReference>
<evidence type="ECO:0000313" key="10">
    <source>
        <dbReference type="EMBL" id="KAJ5556523.1"/>
    </source>
</evidence>
<keyword evidence="5 9" id="KW-0560">Oxidoreductase</keyword>
<comment type="caution">
    <text evidence="10">The sequence shown here is derived from an EMBL/GenBank/DDBJ whole genome shotgun (WGS) entry which is preliminary data.</text>
</comment>
<evidence type="ECO:0000256" key="6">
    <source>
        <dbReference type="ARBA" id="ARBA00023004"/>
    </source>
</evidence>
<proteinExistence type="inferred from homology"/>
<comment type="similarity">
    <text evidence="2 9">Belongs to the cytochrome P450 family.</text>
</comment>
<evidence type="ECO:0000256" key="3">
    <source>
        <dbReference type="ARBA" id="ARBA00022617"/>
    </source>
</evidence>
<evidence type="ECO:0000256" key="4">
    <source>
        <dbReference type="ARBA" id="ARBA00022723"/>
    </source>
</evidence>
<evidence type="ECO:0000256" key="9">
    <source>
        <dbReference type="RuleBase" id="RU000461"/>
    </source>
</evidence>
<evidence type="ECO:0000256" key="2">
    <source>
        <dbReference type="ARBA" id="ARBA00010617"/>
    </source>
</evidence>
<dbReference type="PROSITE" id="PS00086">
    <property type="entry name" value="CYTOCHROME_P450"/>
    <property type="match status" value="1"/>
</dbReference>
<evidence type="ECO:0000256" key="8">
    <source>
        <dbReference type="PIRSR" id="PIRSR602401-1"/>
    </source>
</evidence>
<dbReference type="InterPro" id="IPR036396">
    <property type="entry name" value="Cyt_P450_sf"/>
</dbReference>
<dbReference type="GO" id="GO:0016705">
    <property type="term" value="F:oxidoreductase activity, acting on paired donors, with incorporation or reduction of molecular oxygen"/>
    <property type="evidence" value="ECO:0007669"/>
    <property type="project" value="InterPro"/>
</dbReference>
<dbReference type="InterPro" id="IPR001128">
    <property type="entry name" value="Cyt_P450"/>
</dbReference>
<evidence type="ECO:0008006" key="12">
    <source>
        <dbReference type="Google" id="ProtNLM"/>
    </source>
</evidence>
<keyword evidence="4 8" id="KW-0479">Metal-binding</keyword>
<dbReference type="PRINTS" id="PR00463">
    <property type="entry name" value="EP450I"/>
</dbReference>
<feature type="binding site" description="axial binding residue" evidence="8">
    <location>
        <position position="418"/>
    </location>
    <ligand>
        <name>heme</name>
        <dbReference type="ChEBI" id="CHEBI:30413"/>
    </ligand>
    <ligandPart>
        <name>Fe</name>
        <dbReference type="ChEBI" id="CHEBI:18248"/>
    </ligandPart>
</feature>
<dbReference type="PANTHER" id="PTHR24305">
    <property type="entry name" value="CYTOCHROME P450"/>
    <property type="match status" value="1"/>
</dbReference>
<gene>
    <name evidence="10" type="ORF">N7494_000438</name>
</gene>